<keyword evidence="14" id="KW-1185">Reference proteome</keyword>
<dbReference type="InterPro" id="IPR010104">
    <property type="entry name" value="TonB_rcpt_bac"/>
</dbReference>
<dbReference type="InterPro" id="IPR012910">
    <property type="entry name" value="Plug_dom"/>
</dbReference>
<evidence type="ECO:0000256" key="7">
    <source>
        <dbReference type="ARBA" id="ARBA00023237"/>
    </source>
</evidence>
<dbReference type="Pfam" id="PF07715">
    <property type="entry name" value="Plug"/>
    <property type="match status" value="1"/>
</dbReference>
<feature type="domain" description="TonB-dependent receptor plug" evidence="12">
    <location>
        <begin position="53"/>
        <end position="149"/>
    </location>
</feature>
<dbReference type="InterPro" id="IPR000531">
    <property type="entry name" value="Beta-barrel_TonB"/>
</dbReference>
<feature type="domain" description="TonB-dependent receptor-like beta-barrel" evidence="11">
    <location>
        <begin position="403"/>
        <end position="931"/>
    </location>
</feature>
<keyword evidence="3 8" id="KW-1134">Transmembrane beta strand</keyword>
<dbReference type="PROSITE" id="PS52016">
    <property type="entry name" value="TONB_DEPENDENT_REC_3"/>
    <property type="match status" value="1"/>
</dbReference>
<dbReference type="PATRIC" id="fig|1513271.3.peg.3783"/>
<evidence type="ECO:0000256" key="10">
    <source>
        <dbReference type="SAM" id="SignalP"/>
    </source>
</evidence>
<evidence type="ECO:0000256" key="4">
    <source>
        <dbReference type="ARBA" id="ARBA00022692"/>
    </source>
</evidence>
<dbReference type="CDD" id="cd01347">
    <property type="entry name" value="ligand_gated_channel"/>
    <property type="match status" value="1"/>
</dbReference>
<dbReference type="NCBIfam" id="TIGR01782">
    <property type="entry name" value="TonB-Xanth-Caul"/>
    <property type="match status" value="1"/>
</dbReference>
<dbReference type="STRING" id="1513271.XM47_18435"/>
<evidence type="ECO:0000256" key="6">
    <source>
        <dbReference type="ARBA" id="ARBA00023136"/>
    </source>
</evidence>
<organism evidence="13 14">
    <name type="scientific">Catenovulum maritimum</name>
    <dbReference type="NCBI Taxonomy" id="1513271"/>
    <lineage>
        <taxon>Bacteria</taxon>
        <taxon>Pseudomonadati</taxon>
        <taxon>Pseudomonadota</taxon>
        <taxon>Gammaproteobacteria</taxon>
        <taxon>Alteromonadales</taxon>
        <taxon>Alteromonadaceae</taxon>
        <taxon>Catenovulum</taxon>
    </lineage>
</organism>
<evidence type="ECO:0000256" key="1">
    <source>
        <dbReference type="ARBA" id="ARBA00004571"/>
    </source>
</evidence>
<dbReference type="SUPFAM" id="SSF56935">
    <property type="entry name" value="Porins"/>
    <property type="match status" value="1"/>
</dbReference>
<dbReference type="EMBL" id="LAZL01000048">
    <property type="protein sequence ID" value="KMT63680.1"/>
    <property type="molecule type" value="Genomic_DNA"/>
</dbReference>
<evidence type="ECO:0000256" key="3">
    <source>
        <dbReference type="ARBA" id="ARBA00022452"/>
    </source>
</evidence>
<keyword evidence="6 8" id="KW-0472">Membrane</keyword>
<proteinExistence type="inferred from homology"/>
<evidence type="ECO:0000256" key="9">
    <source>
        <dbReference type="RuleBase" id="RU003357"/>
    </source>
</evidence>
<evidence type="ECO:0000259" key="12">
    <source>
        <dbReference type="Pfam" id="PF07715"/>
    </source>
</evidence>
<evidence type="ECO:0000259" key="11">
    <source>
        <dbReference type="Pfam" id="PF00593"/>
    </source>
</evidence>
<dbReference type="Pfam" id="PF00593">
    <property type="entry name" value="TonB_dep_Rec_b-barrel"/>
    <property type="match status" value="1"/>
</dbReference>
<keyword evidence="5 9" id="KW-0798">TonB box</keyword>
<comment type="subcellular location">
    <subcellularLocation>
        <location evidence="1 8">Cell outer membrane</location>
        <topology evidence="1 8">Multi-pass membrane protein</topology>
    </subcellularLocation>
</comment>
<dbReference type="RefSeq" id="WP_048695906.1">
    <property type="nucleotide sequence ID" value="NZ_KQ130518.1"/>
</dbReference>
<keyword evidence="4 8" id="KW-0812">Transmembrane</keyword>
<dbReference type="InterPro" id="IPR039426">
    <property type="entry name" value="TonB-dep_rcpt-like"/>
</dbReference>
<evidence type="ECO:0000313" key="13">
    <source>
        <dbReference type="EMBL" id="KMT63680.1"/>
    </source>
</evidence>
<dbReference type="InterPro" id="IPR036942">
    <property type="entry name" value="Beta-barrel_TonB_sf"/>
</dbReference>
<keyword evidence="7 8" id="KW-0998">Cell outer membrane</keyword>
<accession>A0A0J8GLJ8</accession>
<evidence type="ECO:0000256" key="8">
    <source>
        <dbReference type="PROSITE-ProRule" id="PRU01360"/>
    </source>
</evidence>
<evidence type="ECO:0000313" key="14">
    <source>
        <dbReference type="Proteomes" id="UP000037600"/>
    </source>
</evidence>
<dbReference type="InterPro" id="IPR037066">
    <property type="entry name" value="Plug_dom_sf"/>
</dbReference>
<dbReference type="PANTHER" id="PTHR40980">
    <property type="entry name" value="PLUG DOMAIN-CONTAINING PROTEIN"/>
    <property type="match status" value="1"/>
</dbReference>
<comment type="caution">
    <text evidence="13">The sequence shown here is derived from an EMBL/GenBank/DDBJ whole genome shotgun (WGS) entry which is preliminary data.</text>
</comment>
<keyword evidence="13" id="KW-0675">Receptor</keyword>
<protein>
    <submittedName>
        <fullName evidence="13">TonB-dependent receptor</fullName>
    </submittedName>
</protein>
<evidence type="ECO:0000256" key="2">
    <source>
        <dbReference type="ARBA" id="ARBA00022448"/>
    </source>
</evidence>
<dbReference type="OrthoDB" id="8727862at2"/>
<keyword evidence="10" id="KW-0732">Signal</keyword>
<dbReference type="AlphaFoldDB" id="A0A0J8GLJ8"/>
<name>A0A0J8GLJ8_9ALTE</name>
<gene>
    <name evidence="13" type="ORF">XM47_18435</name>
</gene>
<feature type="chain" id="PRO_5005298559" evidence="10">
    <location>
        <begin position="29"/>
        <end position="964"/>
    </location>
</feature>
<dbReference type="Gene3D" id="2.40.170.20">
    <property type="entry name" value="TonB-dependent receptor, beta-barrel domain"/>
    <property type="match status" value="1"/>
</dbReference>
<feature type="signal peptide" evidence="10">
    <location>
        <begin position="1"/>
        <end position="28"/>
    </location>
</feature>
<dbReference type="PANTHER" id="PTHR40980:SF3">
    <property type="entry name" value="TONB-DEPENDENT RECEPTOR-LIKE BETA-BARREL DOMAIN-CONTAINING PROTEIN"/>
    <property type="match status" value="1"/>
</dbReference>
<comment type="similarity">
    <text evidence="8 9">Belongs to the TonB-dependent receptor family.</text>
</comment>
<keyword evidence="2 8" id="KW-0813">Transport</keyword>
<dbReference type="Gene3D" id="2.170.130.10">
    <property type="entry name" value="TonB-dependent receptor, plug domain"/>
    <property type="match status" value="1"/>
</dbReference>
<sequence>MNNNKFKLLPVSFAISCVLTTIPSISIAADEEETEIIQVSGIRSSLAHSMELKKNAPSIQDSIVAEDIGKFPDQNVAESLQRISGVMISRTNGEGAQVSVRGMGPKFNAVKVNNRTVATTERGREFDFQSIPSELISGADVIKASRANIAEGSLGAYVNVNTARPLSKPGFHAVGSIHALYNDLAGETGTKLSGIVSNTFADGTLGVVVGVSKQTSTNRIDAAGTTHWASFDADGSSVIGDVRNTAGAVVPTGSIYYPGRATYTLDQEDRERTSLNTTLQWSPTEDFVNTVDFLYSELSRQARSSGIQVPMQGAGWEDLVVTDNNTVLTGIRRSRPIDTLLQERGQDSETFAFGYNGKLYLNELTLTADVAYSKAESTPRGNTLVAHATNPNYDNTLDINHPDYIDGQIKGVTENDYINFDNSGDIMTLDTSIEFGNPAAIRSHWNDIQHKELEDTVFEAKFDANYELDSGVFRSVDMGLAYTDREKSQDTYQIANGCLNRDKWVAPTGDTDEEIYTNRNTIFPYNTCGQRHDFEDSLFSFNKEAFLEDEAGNFPRTFVLVNDFDAYKQAVADIRDEDDWTTEIHKPASSVANTEKVTALYTQLNLEGDSSSFNWTGNFGVRYVKTETSSTGHRKFLDKDNITESPDTGEGIILGLEYTPEEAVTAVKEYSHVLPSFNLNLDFNNGFFIKTAAAKVITRPALEDTGVNSTYPANIRVNQYNTKGGNPDLDPYEATQYDLSFEYYSDGGDSYSVGLFHKAIDTFISQKTVLKDTGYIIQSDPDYGSFYEIRQEQTNRTGGSVTGIELAALHNFDYLPGLLSGFGVQANFTYTDTKDDEAASDEIKRDSVKSGGSGLEGFSKTAYNLIGFYDKDNFQARLAYNWRDDYLKHRSGPVIGSNGLPQHVEAYGQFDFSASYDLSENMTISAEAINLTNENILEYADIRERVTLLQYSGRRFQVGFTTKF</sequence>
<evidence type="ECO:0000256" key="5">
    <source>
        <dbReference type="ARBA" id="ARBA00023077"/>
    </source>
</evidence>
<reference evidence="13 14" key="1">
    <citation type="submission" date="2015-04" db="EMBL/GenBank/DDBJ databases">
        <title>Draft Genome Sequence of the Novel Agar-Digesting Marine Bacterium Q1.</title>
        <authorList>
            <person name="Li Y."/>
            <person name="Li D."/>
            <person name="Chen G."/>
            <person name="Du Z."/>
        </authorList>
    </citation>
    <scope>NUCLEOTIDE SEQUENCE [LARGE SCALE GENOMIC DNA]</scope>
    <source>
        <strain evidence="13 14">Q1</strain>
    </source>
</reference>
<dbReference type="GO" id="GO:0009279">
    <property type="term" value="C:cell outer membrane"/>
    <property type="evidence" value="ECO:0007669"/>
    <property type="project" value="UniProtKB-SubCell"/>
</dbReference>
<dbReference type="Proteomes" id="UP000037600">
    <property type="component" value="Unassembled WGS sequence"/>
</dbReference>